<sequence length="318" mass="35302">MEDYAIIYNPTAGGEKKGKNDIKLVCEQLDNLNVSYKLIQTDYAKHAIELSSQLSKDGYRVIAAGGDGTCNEVLHGVISSNSGELCGFIPMGSGNDVPAVIGIRLDIKRACEIISEGYSSKSDVGLALKDDGVKRYFLGVGSQGFDAEIARRVNQSKEKNYNTTVLKALFAWKSKKVRISMDKDTYEGLANLIAVGNGASYGNGMYICQRASVDDGLFDISIVDIKKLGLLLNFKKMYKAKLSPHPNVFEHQSKKVRIEMLNSEDVPYLCQVDGELLGDLPVTYETIKEGYEFIRPQINEAAEAFKEKFGYYFYENER</sequence>
<evidence type="ECO:0000256" key="5">
    <source>
        <dbReference type="ARBA" id="ARBA00022741"/>
    </source>
</evidence>
<evidence type="ECO:0000256" key="4">
    <source>
        <dbReference type="ARBA" id="ARBA00022723"/>
    </source>
</evidence>
<evidence type="ECO:0000256" key="7">
    <source>
        <dbReference type="ARBA" id="ARBA00022840"/>
    </source>
</evidence>
<dbReference type="GO" id="GO:0046872">
    <property type="term" value="F:metal ion binding"/>
    <property type="evidence" value="ECO:0007669"/>
    <property type="project" value="UniProtKB-KW"/>
</dbReference>
<keyword evidence="5" id="KW-0547">Nucleotide-binding</keyword>
<evidence type="ECO:0000256" key="9">
    <source>
        <dbReference type="ARBA" id="ARBA00023098"/>
    </source>
</evidence>
<keyword evidence="6" id="KW-0418">Kinase</keyword>
<dbReference type="Pfam" id="PF19279">
    <property type="entry name" value="YegS_C"/>
    <property type="match status" value="1"/>
</dbReference>
<evidence type="ECO:0000256" key="10">
    <source>
        <dbReference type="ARBA" id="ARBA00023209"/>
    </source>
</evidence>
<keyword evidence="2" id="KW-0444">Lipid biosynthesis</keyword>
<dbReference type="GO" id="GO:0005886">
    <property type="term" value="C:plasma membrane"/>
    <property type="evidence" value="ECO:0007669"/>
    <property type="project" value="TreeGrafter"/>
</dbReference>
<keyword evidence="4" id="KW-0479">Metal-binding</keyword>
<dbReference type="InterPro" id="IPR001206">
    <property type="entry name" value="Diacylglycerol_kinase_cat_dom"/>
</dbReference>
<keyword evidence="7" id="KW-0067">ATP-binding</keyword>
<dbReference type="PROSITE" id="PS50146">
    <property type="entry name" value="DAGK"/>
    <property type="match status" value="1"/>
</dbReference>
<evidence type="ECO:0000256" key="6">
    <source>
        <dbReference type="ARBA" id="ARBA00022777"/>
    </source>
</evidence>
<evidence type="ECO:0000256" key="2">
    <source>
        <dbReference type="ARBA" id="ARBA00022516"/>
    </source>
</evidence>
<keyword evidence="8" id="KW-0460">Magnesium</keyword>
<dbReference type="SUPFAM" id="SSF111331">
    <property type="entry name" value="NAD kinase/diacylglycerol kinase-like"/>
    <property type="match status" value="1"/>
</dbReference>
<dbReference type="AlphaFoldDB" id="A0A0F9MGP4"/>
<keyword evidence="3" id="KW-0808">Transferase</keyword>
<dbReference type="InterPro" id="IPR005218">
    <property type="entry name" value="Diacylglycerol/lipid_kinase"/>
</dbReference>
<organism evidence="13">
    <name type="scientific">marine sediment metagenome</name>
    <dbReference type="NCBI Taxonomy" id="412755"/>
    <lineage>
        <taxon>unclassified sequences</taxon>
        <taxon>metagenomes</taxon>
        <taxon>ecological metagenomes</taxon>
    </lineage>
</organism>
<proteinExistence type="predicted"/>
<feature type="domain" description="DAGKc" evidence="12">
    <location>
        <begin position="1"/>
        <end position="131"/>
    </location>
</feature>
<dbReference type="EMBL" id="LAZR01008911">
    <property type="protein sequence ID" value="KKM75805.1"/>
    <property type="molecule type" value="Genomic_DNA"/>
</dbReference>
<dbReference type="Pfam" id="PF00781">
    <property type="entry name" value="DAGK_cat"/>
    <property type="match status" value="1"/>
</dbReference>
<protein>
    <recommendedName>
        <fullName evidence="12">DAGKc domain-containing protein</fullName>
    </recommendedName>
</protein>
<dbReference type="PANTHER" id="PTHR12358:SF106">
    <property type="entry name" value="LIPID KINASE YEGS"/>
    <property type="match status" value="1"/>
</dbReference>
<keyword evidence="11" id="KW-1208">Phospholipid metabolism</keyword>
<dbReference type="InterPro" id="IPR045540">
    <property type="entry name" value="YegS/DAGK_C"/>
</dbReference>
<evidence type="ECO:0000256" key="1">
    <source>
        <dbReference type="ARBA" id="ARBA00001946"/>
    </source>
</evidence>
<dbReference type="InterPro" id="IPR017438">
    <property type="entry name" value="ATP-NAD_kinase_N"/>
</dbReference>
<dbReference type="NCBIfam" id="TIGR00147">
    <property type="entry name" value="YegS/Rv2252/BmrU family lipid kinase"/>
    <property type="match status" value="1"/>
</dbReference>
<dbReference type="InterPro" id="IPR016064">
    <property type="entry name" value="NAD/diacylglycerol_kinase_sf"/>
</dbReference>
<evidence type="ECO:0000259" key="12">
    <source>
        <dbReference type="PROSITE" id="PS50146"/>
    </source>
</evidence>
<dbReference type="InterPro" id="IPR050187">
    <property type="entry name" value="Lipid_Phosphate_FormReg"/>
</dbReference>
<dbReference type="Gene3D" id="2.60.200.40">
    <property type="match status" value="1"/>
</dbReference>
<keyword evidence="10" id="KW-0594">Phospholipid biosynthesis</keyword>
<comment type="cofactor">
    <cofactor evidence="1">
        <name>Mg(2+)</name>
        <dbReference type="ChEBI" id="CHEBI:18420"/>
    </cofactor>
</comment>
<dbReference type="Gene3D" id="3.40.50.10330">
    <property type="entry name" value="Probable inorganic polyphosphate/atp-NAD kinase, domain 1"/>
    <property type="match status" value="1"/>
</dbReference>
<evidence type="ECO:0000256" key="11">
    <source>
        <dbReference type="ARBA" id="ARBA00023264"/>
    </source>
</evidence>
<accession>A0A0F9MGP4</accession>
<keyword evidence="9" id="KW-0443">Lipid metabolism</keyword>
<dbReference type="GO" id="GO:0016301">
    <property type="term" value="F:kinase activity"/>
    <property type="evidence" value="ECO:0007669"/>
    <property type="project" value="UniProtKB-KW"/>
</dbReference>
<evidence type="ECO:0000313" key="13">
    <source>
        <dbReference type="EMBL" id="KKM75805.1"/>
    </source>
</evidence>
<reference evidence="13" key="1">
    <citation type="journal article" date="2015" name="Nature">
        <title>Complex archaea that bridge the gap between prokaryotes and eukaryotes.</title>
        <authorList>
            <person name="Spang A."/>
            <person name="Saw J.H."/>
            <person name="Jorgensen S.L."/>
            <person name="Zaremba-Niedzwiedzka K."/>
            <person name="Martijn J."/>
            <person name="Lind A.E."/>
            <person name="van Eijk R."/>
            <person name="Schleper C."/>
            <person name="Guy L."/>
            <person name="Ettema T.J."/>
        </authorList>
    </citation>
    <scope>NUCLEOTIDE SEQUENCE</scope>
</reference>
<evidence type="ECO:0000256" key="8">
    <source>
        <dbReference type="ARBA" id="ARBA00022842"/>
    </source>
</evidence>
<evidence type="ECO:0000256" key="3">
    <source>
        <dbReference type="ARBA" id="ARBA00022679"/>
    </source>
</evidence>
<dbReference type="GO" id="GO:0005524">
    <property type="term" value="F:ATP binding"/>
    <property type="evidence" value="ECO:0007669"/>
    <property type="project" value="UniProtKB-KW"/>
</dbReference>
<dbReference type="PANTHER" id="PTHR12358">
    <property type="entry name" value="SPHINGOSINE KINASE"/>
    <property type="match status" value="1"/>
</dbReference>
<comment type="caution">
    <text evidence="13">The sequence shown here is derived from an EMBL/GenBank/DDBJ whole genome shotgun (WGS) entry which is preliminary data.</text>
</comment>
<gene>
    <name evidence="13" type="ORF">LCGC14_1386540</name>
</gene>
<name>A0A0F9MGP4_9ZZZZ</name>
<dbReference type="GO" id="GO:0008654">
    <property type="term" value="P:phospholipid biosynthetic process"/>
    <property type="evidence" value="ECO:0007669"/>
    <property type="project" value="UniProtKB-KW"/>
</dbReference>